<reference evidence="3" key="1">
    <citation type="journal article" date="2010" name="Nature">
        <title>The Amphimedon queenslandica genome and the evolution of animal complexity.</title>
        <authorList>
            <person name="Srivastava M."/>
            <person name="Simakov O."/>
            <person name="Chapman J."/>
            <person name="Fahey B."/>
            <person name="Gauthier M.E."/>
            <person name="Mitros T."/>
            <person name="Richards G.S."/>
            <person name="Conaco C."/>
            <person name="Dacre M."/>
            <person name="Hellsten U."/>
            <person name="Larroux C."/>
            <person name="Putnam N.H."/>
            <person name="Stanke M."/>
            <person name="Adamska M."/>
            <person name="Darling A."/>
            <person name="Degnan S.M."/>
            <person name="Oakley T.H."/>
            <person name="Plachetzki D.C."/>
            <person name="Zhai Y."/>
            <person name="Adamski M."/>
            <person name="Calcino A."/>
            <person name="Cummins S.F."/>
            <person name="Goodstein D.M."/>
            <person name="Harris C."/>
            <person name="Jackson D.J."/>
            <person name="Leys S.P."/>
            <person name="Shu S."/>
            <person name="Woodcroft B.J."/>
            <person name="Vervoort M."/>
            <person name="Kosik K.S."/>
            <person name="Manning G."/>
            <person name="Degnan B.M."/>
            <person name="Rokhsar D.S."/>
        </authorList>
    </citation>
    <scope>NUCLEOTIDE SEQUENCE [LARGE SCALE GENOMIC DNA]</scope>
</reference>
<accession>A0AAN0K4W2</accession>
<dbReference type="GeneID" id="109593709"/>
<evidence type="ECO:0000313" key="2">
    <source>
        <dbReference type="EnsemblMetazoa" id="XP_019864229.1"/>
    </source>
</evidence>
<name>A0AAN0K4W2_AMPQE</name>
<sequence length="134" mass="15365">MTVLGKIEILQERGLKDFILGNCTVWNNTQVVNGNTERADLLAQINDLKAALRDRDERMKATETELAIIKEQSENRLKELKALKMDLEKSQCINIKKEEVINQLKDAMSSLEEKLVEKENMLNMKYLKEAEGNA</sequence>
<feature type="coiled-coil region" evidence="1">
    <location>
        <begin position="45"/>
        <end position="121"/>
    </location>
</feature>
<dbReference type="AlphaFoldDB" id="A0AAN0K4W2"/>
<dbReference type="RefSeq" id="XP_019864229.1">
    <property type="nucleotide sequence ID" value="XM_020008670.1"/>
</dbReference>
<evidence type="ECO:0000313" key="3">
    <source>
        <dbReference type="Proteomes" id="UP000007879"/>
    </source>
</evidence>
<keyword evidence="1" id="KW-0175">Coiled coil</keyword>
<reference evidence="2" key="2">
    <citation type="submission" date="2024-06" db="UniProtKB">
        <authorList>
            <consortium name="EnsemblMetazoa"/>
        </authorList>
    </citation>
    <scope>IDENTIFICATION</scope>
</reference>
<proteinExistence type="predicted"/>
<dbReference type="EnsemblMetazoa" id="XM_020008670.1">
    <property type="protein sequence ID" value="XP_019864229.1"/>
    <property type="gene ID" value="LOC109593709"/>
</dbReference>
<organism evidence="2 3">
    <name type="scientific">Amphimedon queenslandica</name>
    <name type="common">Sponge</name>
    <dbReference type="NCBI Taxonomy" id="400682"/>
    <lineage>
        <taxon>Eukaryota</taxon>
        <taxon>Metazoa</taxon>
        <taxon>Porifera</taxon>
        <taxon>Demospongiae</taxon>
        <taxon>Heteroscleromorpha</taxon>
        <taxon>Haplosclerida</taxon>
        <taxon>Niphatidae</taxon>
        <taxon>Amphimedon</taxon>
    </lineage>
</organism>
<dbReference type="KEGG" id="aqu:109593709"/>
<evidence type="ECO:0000256" key="1">
    <source>
        <dbReference type="SAM" id="Coils"/>
    </source>
</evidence>
<dbReference type="Proteomes" id="UP000007879">
    <property type="component" value="Unassembled WGS sequence"/>
</dbReference>
<protein>
    <submittedName>
        <fullName evidence="2">Uncharacterized protein</fullName>
    </submittedName>
</protein>
<keyword evidence="3" id="KW-1185">Reference proteome</keyword>